<feature type="transmembrane region" description="Helical" evidence="8">
    <location>
        <begin position="282"/>
        <end position="303"/>
    </location>
</feature>
<evidence type="ECO:0000256" key="2">
    <source>
        <dbReference type="ARBA" id="ARBA00007935"/>
    </source>
</evidence>
<evidence type="ECO:0000256" key="6">
    <source>
        <dbReference type="ARBA" id="ARBA00022989"/>
    </source>
</evidence>
<dbReference type="CDD" id="cd06550">
    <property type="entry name" value="TM_ABC_iron-siderophores_like"/>
    <property type="match status" value="1"/>
</dbReference>
<feature type="transmembrane region" description="Helical" evidence="8">
    <location>
        <begin position="12"/>
        <end position="31"/>
    </location>
</feature>
<name>A0A1B2DKW8_9BACL</name>
<dbReference type="InterPro" id="IPR000522">
    <property type="entry name" value="ABC_transptr_permease_BtuC"/>
</dbReference>
<dbReference type="InterPro" id="IPR037294">
    <property type="entry name" value="ABC_BtuC-like"/>
</dbReference>
<keyword evidence="7 8" id="KW-0472">Membrane</keyword>
<dbReference type="PANTHER" id="PTHR30472:SF24">
    <property type="entry name" value="FERRIC ENTEROBACTIN TRANSPORT SYSTEM PERMEASE PROTEIN FEPG"/>
    <property type="match status" value="1"/>
</dbReference>
<dbReference type="EMBL" id="CP016808">
    <property type="protein sequence ID" value="ANY68368.1"/>
    <property type="molecule type" value="Genomic_DNA"/>
</dbReference>
<dbReference type="FunFam" id="1.10.3470.10:FF:000001">
    <property type="entry name" value="Vitamin B12 ABC transporter permease BtuC"/>
    <property type="match status" value="1"/>
</dbReference>
<feature type="transmembrane region" description="Helical" evidence="8">
    <location>
        <begin position="237"/>
        <end position="270"/>
    </location>
</feature>
<gene>
    <name evidence="9" type="ORF">BBD42_19240</name>
</gene>
<proteinExistence type="inferred from homology"/>
<dbReference type="PANTHER" id="PTHR30472">
    <property type="entry name" value="FERRIC ENTEROBACTIN TRANSPORT SYSTEM PERMEASE PROTEIN"/>
    <property type="match status" value="1"/>
</dbReference>
<keyword evidence="4" id="KW-1003">Cell membrane</keyword>
<accession>A0A1B2DKW8</accession>
<evidence type="ECO:0000313" key="9">
    <source>
        <dbReference type="EMBL" id="ANY68368.1"/>
    </source>
</evidence>
<evidence type="ECO:0000256" key="7">
    <source>
        <dbReference type="ARBA" id="ARBA00023136"/>
    </source>
</evidence>
<feature type="transmembrane region" description="Helical" evidence="8">
    <location>
        <begin position="91"/>
        <end position="116"/>
    </location>
</feature>
<comment type="subcellular location">
    <subcellularLocation>
        <location evidence="1">Cell membrane</location>
        <topology evidence="1">Multi-pass membrane protein</topology>
    </subcellularLocation>
</comment>
<keyword evidence="5 8" id="KW-0812">Transmembrane</keyword>
<keyword evidence="3" id="KW-0813">Transport</keyword>
<feature type="transmembrane region" description="Helical" evidence="8">
    <location>
        <begin position="147"/>
        <end position="175"/>
    </location>
</feature>
<reference evidence="9" key="1">
    <citation type="submission" date="2016-08" db="EMBL/GenBank/DDBJ databases">
        <title>Complete Genome Seqeunce of Paenibacillus sp. BIHB 4019 from tea rhizoplane.</title>
        <authorList>
            <person name="Thakur R."/>
            <person name="Swarnkar M.K."/>
            <person name="Gulati A."/>
        </authorList>
    </citation>
    <scope>NUCLEOTIDE SEQUENCE [LARGE SCALE GENOMIC DNA]</scope>
    <source>
        <strain evidence="9">BIHB4019</strain>
    </source>
</reference>
<dbReference type="GO" id="GO:0033214">
    <property type="term" value="P:siderophore-iron import into cell"/>
    <property type="evidence" value="ECO:0007669"/>
    <property type="project" value="TreeGrafter"/>
</dbReference>
<dbReference type="GO" id="GO:0022857">
    <property type="term" value="F:transmembrane transporter activity"/>
    <property type="evidence" value="ECO:0007669"/>
    <property type="project" value="InterPro"/>
</dbReference>
<evidence type="ECO:0000256" key="4">
    <source>
        <dbReference type="ARBA" id="ARBA00022475"/>
    </source>
</evidence>
<evidence type="ECO:0000256" key="8">
    <source>
        <dbReference type="SAM" id="Phobius"/>
    </source>
</evidence>
<dbReference type="AlphaFoldDB" id="A0A1B2DKW8"/>
<protein>
    <submittedName>
        <fullName evidence="9">Iron ABC transporter permease</fullName>
    </submittedName>
</protein>
<organism evidence="9">
    <name type="scientific">Paenibacillus sp. BIHB 4019</name>
    <dbReference type="NCBI Taxonomy" id="1870819"/>
    <lineage>
        <taxon>Bacteria</taxon>
        <taxon>Bacillati</taxon>
        <taxon>Bacillota</taxon>
        <taxon>Bacilli</taxon>
        <taxon>Bacillales</taxon>
        <taxon>Paenibacillaceae</taxon>
        <taxon>Paenibacillus</taxon>
    </lineage>
</organism>
<evidence type="ECO:0000256" key="3">
    <source>
        <dbReference type="ARBA" id="ARBA00022448"/>
    </source>
</evidence>
<evidence type="ECO:0000256" key="1">
    <source>
        <dbReference type="ARBA" id="ARBA00004651"/>
    </source>
</evidence>
<dbReference type="Pfam" id="PF01032">
    <property type="entry name" value="FecCD"/>
    <property type="match status" value="1"/>
</dbReference>
<keyword evidence="6 8" id="KW-1133">Transmembrane helix</keyword>
<evidence type="ECO:0000256" key="5">
    <source>
        <dbReference type="ARBA" id="ARBA00022692"/>
    </source>
</evidence>
<sequence>MVSSIIKGRYWGIILLLLGLNLLVLLLSIVLGERAVPPFEAIRTALHVGNDEFAFTIRGVRLPRVLTGFLAGCGLAVSGMILQIITRNPLASPGIIGLNSGAAAAVVAVMVLVPAYPMSQLPFAAFAGAVIVAALIYWLSWSNGISIIRLLLVGIGISAMAAACITYLLTLGNIFRVSQASVWMAGSLYGRTWEHFWPLLPWMAVLLPLVLLSVRQLDLFQLTDDSAKGLGMRLERMRFWFILMSVALAGSAVSMAGTIAFVGLIAPHMAVRLVGTRSIRRLPVTALLGGLIVIVADLIGRSIFSPYEIPAGLVTACIGAPYMIYLLMRRNTI</sequence>
<dbReference type="SUPFAM" id="SSF81345">
    <property type="entry name" value="ABC transporter involved in vitamin B12 uptake, BtuC"/>
    <property type="match status" value="1"/>
</dbReference>
<feature type="transmembrane region" description="Helical" evidence="8">
    <location>
        <begin position="309"/>
        <end position="328"/>
    </location>
</feature>
<dbReference type="GO" id="GO:0005886">
    <property type="term" value="C:plasma membrane"/>
    <property type="evidence" value="ECO:0007669"/>
    <property type="project" value="UniProtKB-SubCell"/>
</dbReference>
<feature type="transmembrane region" description="Helical" evidence="8">
    <location>
        <begin position="196"/>
        <end position="217"/>
    </location>
</feature>
<feature type="transmembrane region" description="Helical" evidence="8">
    <location>
        <begin position="65"/>
        <end position="85"/>
    </location>
</feature>
<feature type="transmembrane region" description="Helical" evidence="8">
    <location>
        <begin position="123"/>
        <end position="141"/>
    </location>
</feature>
<comment type="similarity">
    <text evidence="2">Belongs to the binding-protein-dependent transport system permease family. FecCD subfamily.</text>
</comment>
<dbReference type="Gene3D" id="1.10.3470.10">
    <property type="entry name" value="ABC transporter involved in vitamin B12 uptake, BtuC"/>
    <property type="match status" value="1"/>
</dbReference>